<name>A0ABX3A044_9GAMM</name>
<evidence type="ECO:0000256" key="1">
    <source>
        <dbReference type="ARBA" id="ARBA00022679"/>
    </source>
</evidence>
<comment type="caution">
    <text evidence="5">The sequence shown here is derived from an EMBL/GenBank/DDBJ whole genome shotgun (WGS) entry which is preliminary data.</text>
</comment>
<dbReference type="InterPro" id="IPR022211">
    <property type="entry name" value="PHBC_N"/>
</dbReference>
<gene>
    <name evidence="5" type="ORF">BGC07_01270</name>
</gene>
<feature type="domain" description="Poly-beta-hydroxybutyrate polymerase N-terminal" evidence="3">
    <location>
        <begin position="88"/>
        <end position="253"/>
    </location>
</feature>
<dbReference type="PANTHER" id="PTHR36837:SF5">
    <property type="entry name" value="POLY-3-HYDROXYBUTYRATE SYNTHASE"/>
    <property type="match status" value="1"/>
</dbReference>
<organism evidence="5 6">
    <name type="scientific">Piscirickettsia litoralis</name>
    <dbReference type="NCBI Taxonomy" id="1891921"/>
    <lineage>
        <taxon>Bacteria</taxon>
        <taxon>Pseudomonadati</taxon>
        <taxon>Pseudomonadota</taxon>
        <taxon>Gammaproteobacteria</taxon>
        <taxon>Thiotrichales</taxon>
        <taxon>Piscirickettsiaceae</taxon>
        <taxon>Piscirickettsia</taxon>
    </lineage>
</organism>
<dbReference type="InterPro" id="IPR010941">
    <property type="entry name" value="PhaC_N"/>
</dbReference>
<dbReference type="Proteomes" id="UP000094329">
    <property type="component" value="Unassembled WGS sequence"/>
</dbReference>
<dbReference type="Pfam" id="PF07167">
    <property type="entry name" value="PhaC_N"/>
    <property type="match status" value="1"/>
</dbReference>
<dbReference type="EMBL" id="MDTU01000001">
    <property type="protein sequence ID" value="ODN41853.1"/>
    <property type="molecule type" value="Genomic_DNA"/>
</dbReference>
<evidence type="ECO:0000313" key="6">
    <source>
        <dbReference type="Proteomes" id="UP000094329"/>
    </source>
</evidence>
<keyword evidence="1" id="KW-0808">Transferase</keyword>
<evidence type="ECO:0000259" key="4">
    <source>
        <dbReference type="Pfam" id="PF12551"/>
    </source>
</evidence>
<evidence type="ECO:0000313" key="5">
    <source>
        <dbReference type="EMBL" id="ODN41853.1"/>
    </source>
</evidence>
<evidence type="ECO:0008006" key="7">
    <source>
        <dbReference type="Google" id="ProtNLM"/>
    </source>
</evidence>
<evidence type="ECO:0000259" key="3">
    <source>
        <dbReference type="Pfam" id="PF07167"/>
    </source>
</evidence>
<keyword evidence="6" id="KW-1185">Reference proteome</keyword>
<sequence>MVDSVSLELKEKFDDQYQQFLSLCTHGASPEALLLALYDWFLHFITAPGTQLWLVADAWKKTKVLMEQLTEIKHDEDETKGFEFESAKDHRFRDSQWQQFPFNLYAQNFLNIEHWLQQAISETRGANKHHIELSCFTVRQLCDMWAPTNFLLTNPLALKATWEERGMNLVKGHIHWFETLMPRLKSQESPYKVGETVAITQGKVVFRNDLIELIQYQPLTKTAYKEPILIFPSWIMKYYILDLSPHNSLVKYFVDQGHQVFIISWKKSRKR</sequence>
<dbReference type="PANTHER" id="PTHR36837">
    <property type="entry name" value="POLY(3-HYDROXYALKANOATE) POLYMERASE SUBUNIT PHAC"/>
    <property type="match status" value="1"/>
</dbReference>
<feature type="domain" description="Poly-beta-hydroxybutyrate polymerase N-terminal" evidence="4">
    <location>
        <begin position="11"/>
        <end position="49"/>
    </location>
</feature>
<dbReference type="RefSeq" id="WP_069311655.1">
    <property type="nucleotide sequence ID" value="NZ_MDTU01000001.1"/>
</dbReference>
<dbReference type="Pfam" id="PF12551">
    <property type="entry name" value="PHBC_N"/>
    <property type="match status" value="1"/>
</dbReference>
<proteinExistence type="predicted"/>
<keyword evidence="2" id="KW-0012">Acyltransferase</keyword>
<accession>A0ABX3A044</accession>
<reference evidence="5 6" key="1">
    <citation type="submission" date="2016-08" db="EMBL/GenBank/DDBJ databases">
        <title>Draft genome sequence of Candidatus Piscirickettsia litoralis, from seawater.</title>
        <authorList>
            <person name="Wan X."/>
            <person name="Lee A.J."/>
            <person name="Hou S."/>
            <person name="Donachie S.P."/>
        </authorList>
    </citation>
    <scope>NUCLEOTIDE SEQUENCE [LARGE SCALE GENOMIC DNA]</scope>
    <source>
        <strain evidence="5 6">Y2</strain>
    </source>
</reference>
<evidence type="ECO:0000256" key="2">
    <source>
        <dbReference type="ARBA" id="ARBA00023315"/>
    </source>
</evidence>
<dbReference type="InterPro" id="IPR051321">
    <property type="entry name" value="PHA/PHB_synthase"/>
</dbReference>
<protein>
    <recommendedName>
        <fullName evidence="7">Poly-beta-hydroxybutyrate polymerase N-terminal domain-containing protein</fullName>
    </recommendedName>
</protein>